<dbReference type="GO" id="GO:0016020">
    <property type="term" value="C:membrane"/>
    <property type="evidence" value="ECO:0007669"/>
    <property type="project" value="UniProtKB-ARBA"/>
</dbReference>
<dbReference type="KEGG" id="mgg:MPLG2_2530"/>
<evidence type="ECO:0000256" key="2">
    <source>
        <dbReference type="ARBA" id="ARBA00022448"/>
    </source>
</evidence>
<dbReference type="InterPro" id="IPR003369">
    <property type="entry name" value="TatA/B/E"/>
</dbReference>
<dbReference type="Proteomes" id="UP000238164">
    <property type="component" value="Chromosome 1"/>
</dbReference>
<reference evidence="10 11" key="1">
    <citation type="submission" date="2018-02" db="EMBL/GenBank/DDBJ databases">
        <authorList>
            <person name="Cohen D.B."/>
            <person name="Kent A.D."/>
        </authorList>
    </citation>
    <scope>NUCLEOTIDE SEQUENCE [LARGE SCALE GENOMIC DNA]</scope>
    <source>
        <strain evidence="10">1</strain>
    </source>
</reference>
<evidence type="ECO:0000256" key="6">
    <source>
        <dbReference type="ARBA" id="ARBA00023010"/>
    </source>
</evidence>
<keyword evidence="11" id="KW-1185">Reference proteome</keyword>
<keyword evidence="5 9" id="KW-1133">Transmembrane helix</keyword>
<feature type="region of interest" description="Disordered" evidence="8">
    <location>
        <begin position="101"/>
        <end position="134"/>
    </location>
</feature>
<evidence type="ECO:0000256" key="5">
    <source>
        <dbReference type="ARBA" id="ARBA00022989"/>
    </source>
</evidence>
<dbReference type="GO" id="GO:0015031">
    <property type="term" value="P:protein transport"/>
    <property type="evidence" value="ECO:0007669"/>
    <property type="project" value="UniProtKB-KW"/>
</dbReference>
<evidence type="ECO:0000256" key="1">
    <source>
        <dbReference type="ARBA" id="ARBA00004167"/>
    </source>
</evidence>
<keyword evidence="3 9" id="KW-0812">Transmembrane</keyword>
<protein>
    <submittedName>
        <fullName evidence="10">MttA/family protein</fullName>
    </submittedName>
</protein>
<feature type="transmembrane region" description="Helical" evidence="9">
    <location>
        <begin position="6"/>
        <end position="23"/>
    </location>
</feature>
<evidence type="ECO:0000313" key="10">
    <source>
        <dbReference type="EMBL" id="SPD87560.1"/>
    </source>
</evidence>
<dbReference type="Gene3D" id="1.20.5.3310">
    <property type="match status" value="1"/>
</dbReference>
<keyword evidence="6" id="KW-0811">Translocation</keyword>
<comment type="subcellular location">
    <subcellularLocation>
        <location evidence="1">Membrane</location>
        <topology evidence="1">Single-pass membrane protein</topology>
    </subcellularLocation>
</comment>
<keyword evidence="4" id="KW-0653">Protein transport</keyword>
<evidence type="ECO:0000313" key="11">
    <source>
        <dbReference type="Proteomes" id="UP000238164"/>
    </source>
</evidence>
<evidence type="ECO:0000256" key="4">
    <source>
        <dbReference type="ARBA" id="ARBA00022927"/>
    </source>
</evidence>
<evidence type="ECO:0000256" key="3">
    <source>
        <dbReference type="ARBA" id="ARBA00022692"/>
    </source>
</evidence>
<evidence type="ECO:0000256" key="9">
    <source>
        <dbReference type="SAM" id="Phobius"/>
    </source>
</evidence>
<gene>
    <name evidence="10" type="ORF">MPLG2_2530</name>
</gene>
<evidence type="ECO:0000256" key="7">
    <source>
        <dbReference type="ARBA" id="ARBA00023136"/>
    </source>
</evidence>
<keyword evidence="2" id="KW-0813">Transport</keyword>
<organism evidence="10 11">
    <name type="scientific">Micropruina glycogenica</name>
    <dbReference type="NCBI Taxonomy" id="75385"/>
    <lineage>
        <taxon>Bacteria</taxon>
        <taxon>Bacillati</taxon>
        <taxon>Actinomycetota</taxon>
        <taxon>Actinomycetes</taxon>
        <taxon>Propionibacteriales</taxon>
        <taxon>Nocardioidaceae</taxon>
        <taxon>Micropruina</taxon>
    </lineage>
</organism>
<name>A0A2N9JHL0_9ACTN</name>
<keyword evidence="7 9" id="KW-0472">Membrane</keyword>
<dbReference type="NCBIfam" id="NF002377">
    <property type="entry name" value="PRK01371.1-4"/>
    <property type="match status" value="1"/>
</dbReference>
<evidence type="ECO:0000256" key="8">
    <source>
        <dbReference type="SAM" id="MobiDB-lite"/>
    </source>
</evidence>
<dbReference type="EMBL" id="LT985188">
    <property type="protein sequence ID" value="SPD87560.1"/>
    <property type="molecule type" value="Genomic_DNA"/>
</dbReference>
<dbReference type="Pfam" id="PF02416">
    <property type="entry name" value="TatA_B_E"/>
    <property type="match status" value="1"/>
</dbReference>
<accession>A0A2N9JHL0</accession>
<dbReference type="AlphaFoldDB" id="A0A2N9JHL0"/>
<dbReference type="PRINTS" id="PR01506">
    <property type="entry name" value="TATBPROTEIN"/>
</dbReference>
<proteinExistence type="predicted"/>
<sequence>MLMDFNAGEVILLLVFAIVLFGPEKLPELARKSARLLHYFRRIANDAQGRLRQELGPEFADLELSDLNPRNFVAKHLGADAAADLDDVAKELKGARTSIDEALHASGTSSIPDGDAVEVPVPAPRPTPFDTEAT</sequence>